<reference evidence="1 2" key="1">
    <citation type="journal article" date="2012" name="J. Bacteriol.">
        <title>Complete genome sequences of Methylophaga sp. strain JAM1 and Methylophaga sp. strain JAM7.</title>
        <authorList>
            <person name="Villeneuve C."/>
            <person name="Martineau C."/>
            <person name="Mauffrey F."/>
            <person name="Villemur R."/>
        </authorList>
    </citation>
    <scope>NUCLEOTIDE SEQUENCE [LARGE SCALE GENOMIC DNA]</scope>
    <source>
        <strain evidence="1 2">JAM1</strain>
    </source>
</reference>
<dbReference type="EMBL" id="CP003390">
    <property type="protein sequence ID" value="AFI85781.1"/>
    <property type="molecule type" value="Genomic_DNA"/>
</dbReference>
<dbReference type="Proteomes" id="UP000009144">
    <property type="component" value="Chromosome"/>
</dbReference>
<proteinExistence type="predicted"/>
<gene>
    <name evidence="1" type="ordered locus">Q7A_3006</name>
</gene>
<protein>
    <submittedName>
        <fullName evidence="1">Uncharacterized protein</fullName>
    </submittedName>
</protein>
<keyword evidence="2" id="KW-1185">Reference proteome</keyword>
<name>I1XN12_METNJ</name>
<accession>I1XN12</accession>
<reference evidence="1 2" key="2">
    <citation type="journal article" date="2013" name="Int. J. Syst. Evol. Microbiol.">
        <title>Methylophaga nitratireducenticrescens sp. nov. and Methylophaga frappieri sp. nov., isolated from the biofilm of the methanol-fed denitrification system treating the seawater at the Montreal Biodome.</title>
        <authorList>
            <person name="Villeneuve C."/>
            <person name="Martineau C."/>
            <person name="Mauffrey F."/>
            <person name="Villemur R."/>
        </authorList>
    </citation>
    <scope>NUCLEOTIDE SEQUENCE [LARGE SCALE GENOMIC DNA]</scope>
    <source>
        <strain evidence="1 2">JAM1</strain>
    </source>
</reference>
<evidence type="ECO:0000313" key="2">
    <source>
        <dbReference type="Proteomes" id="UP000009144"/>
    </source>
</evidence>
<sequence length="39" mass="4528">MVTSFFDVKNSLNKMAVNHLVLPYPIEYLQPHQITGRII</sequence>
<evidence type="ECO:0000313" key="1">
    <source>
        <dbReference type="EMBL" id="AFI85781.1"/>
    </source>
</evidence>
<dbReference type="AlphaFoldDB" id="I1XN12"/>
<organism evidence="1 2">
    <name type="scientific">Methylophaga nitratireducenticrescens</name>
    <dbReference type="NCBI Taxonomy" id="754476"/>
    <lineage>
        <taxon>Bacteria</taxon>
        <taxon>Pseudomonadati</taxon>
        <taxon>Pseudomonadota</taxon>
        <taxon>Gammaproteobacteria</taxon>
        <taxon>Thiotrichales</taxon>
        <taxon>Piscirickettsiaceae</taxon>
        <taxon>Methylophaga</taxon>
    </lineage>
</organism>
<dbReference type="HOGENOM" id="CLU_3312595_0_0_6"/>
<dbReference type="PATRIC" id="fig|754476.3.peg.2952"/>